<organism evidence="2 3">
    <name type="scientific">Arabis alpina</name>
    <name type="common">Alpine rock-cress</name>
    <dbReference type="NCBI Taxonomy" id="50452"/>
    <lineage>
        <taxon>Eukaryota</taxon>
        <taxon>Viridiplantae</taxon>
        <taxon>Streptophyta</taxon>
        <taxon>Embryophyta</taxon>
        <taxon>Tracheophyta</taxon>
        <taxon>Spermatophyta</taxon>
        <taxon>Magnoliopsida</taxon>
        <taxon>eudicotyledons</taxon>
        <taxon>Gunneridae</taxon>
        <taxon>Pentapetalae</taxon>
        <taxon>rosids</taxon>
        <taxon>malvids</taxon>
        <taxon>Brassicales</taxon>
        <taxon>Brassicaceae</taxon>
        <taxon>Arabideae</taxon>
        <taxon>Arabis</taxon>
    </lineage>
</organism>
<evidence type="ECO:0000256" key="1">
    <source>
        <dbReference type="SAM" id="MobiDB-lite"/>
    </source>
</evidence>
<proteinExistence type="predicted"/>
<feature type="compositionally biased region" description="Basic and acidic residues" evidence="1">
    <location>
        <begin position="70"/>
        <end position="98"/>
    </location>
</feature>
<name>A0A087GW45_ARAAL</name>
<sequence length="143" mass="15425">EKTYQQIPNALDTTLPLQGTKRLKLGNDLATVTSLSVQGDTDMVASENVQQVDAPKKEVPESAEASLGHGSDKDAATVPKDDYREVVSETKEREDVAVKDSVMVEAGIDGKKRESVGESDDSVFVPSLKSDDYFSDSDSDIES</sequence>
<feature type="region of interest" description="Disordered" evidence="1">
    <location>
        <begin position="42"/>
        <end position="143"/>
    </location>
</feature>
<gene>
    <name evidence="2" type="ordered locus">AALP_Aa5g101500</name>
</gene>
<feature type="non-terminal residue" evidence="2">
    <location>
        <position position="1"/>
    </location>
</feature>
<dbReference type="AlphaFoldDB" id="A0A087GW45"/>
<dbReference type="EMBL" id="CM002873">
    <property type="protein sequence ID" value="KFK34097.1"/>
    <property type="molecule type" value="Genomic_DNA"/>
</dbReference>
<dbReference type="Gramene" id="KFK34097">
    <property type="protein sequence ID" value="KFK34097"/>
    <property type="gene ID" value="AALP_AA5G101500"/>
</dbReference>
<feature type="compositionally biased region" description="Acidic residues" evidence="1">
    <location>
        <begin position="133"/>
        <end position="143"/>
    </location>
</feature>
<protein>
    <submittedName>
        <fullName evidence="2">Uncharacterized protein</fullName>
    </submittedName>
</protein>
<evidence type="ECO:0000313" key="3">
    <source>
        <dbReference type="Proteomes" id="UP000029120"/>
    </source>
</evidence>
<reference evidence="3" key="1">
    <citation type="journal article" date="2015" name="Nat. Plants">
        <title>Genome expansion of Arabis alpina linked with retrotransposition and reduced symmetric DNA methylation.</title>
        <authorList>
            <person name="Willing E.M."/>
            <person name="Rawat V."/>
            <person name="Mandakova T."/>
            <person name="Maumus F."/>
            <person name="James G.V."/>
            <person name="Nordstroem K.J."/>
            <person name="Becker C."/>
            <person name="Warthmann N."/>
            <person name="Chica C."/>
            <person name="Szarzynska B."/>
            <person name="Zytnicki M."/>
            <person name="Albani M.C."/>
            <person name="Kiefer C."/>
            <person name="Bergonzi S."/>
            <person name="Castaings L."/>
            <person name="Mateos J.L."/>
            <person name="Berns M.C."/>
            <person name="Bujdoso N."/>
            <person name="Piofczyk T."/>
            <person name="de Lorenzo L."/>
            <person name="Barrero-Sicilia C."/>
            <person name="Mateos I."/>
            <person name="Piednoel M."/>
            <person name="Hagmann J."/>
            <person name="Chen-Min-Tao R."/>
            <person name="Iglesias-Fernandez R."/>
            <person name="Schuster S.C."/>
            <person name="Alonso-Blanco C."/>
            <person name="Roudier F."/>
            <person name="Carbonero P."/>
            <person name="Paz-Ares J."/>
            <person name="Davis S.J."/>
            <person name="Pecinka A."/>
            <person name="Quesneville H."/>
            <person name="Colot V."/>
            <person name="Lysak M.A."/>
            <person name="Weigel D."/>
            <person name="Coupland G."/>
            <person name="Schneeberger K."/>
        </authorList>
    </citation>
    <scope>NUCLEOTIDE SEQUENCE [LARGE SCALE GENOMIC DNA]</scope>
    <source>
        <strain evidence="3">cv. Pajares</strain>
    </source>
</reference>
<dbReference type="Proteomes" id="UP000029120">
    <property type="component" value="Chromosome 5"/>
</dbReference>
<evidence type="ECO:0000313" key="2">
    <source>
        <dbReference type="EMBL" id="KFK34097.1"/>
    </source>
</evidence>
<accession>A0A087GW45</accession>
<keyword evidence="3" id="KW-1185">Reference proteome</keyword>